<organism evidence="2 3">
    <name type="scientific">Camellia sinensis var. sinensis</name>
    <name type="common">China tea</name>
    <dbReference type="NCBI Taxonomy" id="542762"/>
    <lineage>
        <taxon>Eukaryota</taxon>
        <taxon>Viridiplantae</taxon>
        <taxon>Streptophyta</taxon>
        <taxon>Embryophyta</taxon>
        <taxon>Tracheophyta</taxon>
        <taxon>Spermatophyta</taxon>
        <taxon>Magnoliopsida</taxon>
        <taxon>eudicotyledons</taxon>
        <taxon>Gunneridae</taxon>
        <taxon>Pentapetalae</taxon>
        <taxon>asterids</taxon>
        <taxon>Ericales</taxon>
        <taxon>Theaceae</taxon>
        <taxon>Camellia</taxon>
    </lineage>
</organism>
<keyword evidence="1" id="KW-0175">Coiled coil</keyword>
<protein>
    <submittedName>
        <fullName evidence="2">Uncharacterized protein</fullName>
    </submittedName>
</protein>
<dbReference type="EMBL" id="SDRB02012143">
    <property type="protein sequence ID" value="THF98749.1"/>
    <property type="molecule type" value="Genomic_DNA"/>
</dbReference>
<proteinExistence type="predicted"/>
<keyword evidence="3" id="KW-1185">Reference proteome</keyword>
<dbReference type="PANTHER" id="PTHR34048">
    <property type="entry name" value="LOW-DENSITY RECEPTOR-LIKE PROTEIN"/>
    <property type="match status" value="1"/>
</dbReference>
<dbReference type="GO" id="GO:0009706">
    <property type="term" value="C:chloroplast inner membrane"/>
    <property type="evidence" value="ECO:0007669"/>
    <property type="project" value="TreeGrafter"/>
</dbReference>
<feature type="coiled-coil region" evidence="1">
    <location>
        <begin position="122"/>
        <end position="149"/>
    </location>
</feature>
<dbReference type="PANTHER" id="PTHR34048:SF5">
    <property type="entry name" value="INNER MEMBRANE LOCALIZED PROTEIN"/>
    <property type="match status" value="1"/>
</dbReference>
<dbReference type="GO" id="GO:0009535">
    <property type="term" value="C:chloroplast thylakoid membrane"/>
    <property type="evidence" value="ECO:0007669"/>
    <property type="project" value="TreeGrafter"/>
</dbReference>
<dbReference type="InterPro" id="IPR040377">
    <property type="entry name" value="Ssl2009-like"/>
</dbReference>
<comment type="caution">
    <text evidence="2">The sequence shown here is derived from an EMBL/GenBank/DDBJ whole genome shotgun (WGS) entry which is preliminary data.</text>
</comment>
<evidence type="ECO:0000313" key="3">
    <source>
        <dbReference type="Proteomes" id="UP000306102"/>
    </source>
</evidence>
<dbReference type="AlphaFoldDB" id="A0A4S4D8G4"/>
<evidence type="ECO:0000256" key="1">
    <source>
        <dbReference type="SAM" id="Coils"/>
    </source>
</evidence>
<gene>
    <name evidence="2" type="ORF">TEA_017821</name>
</gene>
<accession>A0A4S4D8G4</accession>
<name>A0A4S4D8G4_CAMSN</name>
<dbReference type="Proteomes" id="UP000306102">
    <property type="component" value="Unassembled WGS sequence"/>
</dbReference>
<reference evidence="2 3" key="1">
    <citation type="journal article" date="2018" name="Proc. Natl. Acad. Sci. U.S.A.">
        <title>Draft genome sequence of Camellia sinensis var. sinensis provides insights into the evolution of the tea genome and tea quality.</title>
        <authorList>
            <person name="Wei C."/>
            <person name="Yang H."/>
            <person name="Wang S."/>
            <person name="Zhao J."/>
            <person name="Liu C."/>
            <person name="Gao L."/>
            <person name="Xia E."/>
            <person name="Lu Y."/>
            <person name="Tai Y."/>
            <person name="She G."/>
            <person name="Sun J."/>
            <person name="Cao H."/>
            <person name="Tong W."/>
            <person name="Gao Q."/>
            <person name="Li Y."/>
            <person name="Deng W."/>
            <person name="Jiang X."/>
            <person name="Wang W."/>
            <person name="Chen Q."/>
            <person name="Zhang S."/>
            <person name="Li H."/>
            <person name="Wu J."/>
            <person name="Wang P."/>
            <person name="Li P."/>
            <person name="Shi C."/>
            <person name="Zheng F."/>
            <person name="Jian J."/>
            <person name="Huang B."/>
            <person name="Shan D."/>
            <person name="Shi M."/>
            <person name="Fang C."/>
            <person name="Yue Y."/>
            <person name="Li F."/>
            <person name="Li D."/>
            <person name="Wei S."/>
            <person name="Han B."/>
            <person name="Jiang C."/>
            <person name="Yin Y."/>
            <person name="Xia T."/>
            <person name="Zhang Z."/>
            <person name="Bennetzen J.L."/>
            <person name="Zhao S."/>
            <person name="Wan X."/>
        </authorList>
    </citation>
    <scope>NUCLEOTIDE SEQUENCE [LARGE SCALE GENOMIC DNA]</scope>
    <source>
        <strain evidence="3">cv. Shuchazao</strain>
        <tissue evidence="2">Leaf</tissue>
    </source>
</reference>
<sequence length="170" mass="17846">MTALSNSLVLTNPCRLHLSSGFPLKSVDLFLGSLGPNNSSFRPIQIGKTQISTCKRALTVQAGYGNGGRPGHASTFIGGFVLGGLVVGTLGCVFAPQISKALAGADKNDLMKKLPKFIFDEEKALEKTRKVLEEKIAQLSTTIDNVSASLRSEDAPNGAAVDADELEAAI</sequence>
<evidence type="ECO:0000313" key="2">
    <source>
        <dbReference type="EMBL" id="THF98749.1"/>
    </source>
</evidence>
<dbReference type="STRING" id="542762.A0A4S4D8G4"/>